<keyword evidence="2" id="KW-1185">Reference proteome</keyword>
<accession>A0ABM8Q464</accession>
<organism evidence="1 2">
    <name type="scientific">Campylobacter majalis</name>
    <dbReference type="NCBI Taxonomy" id="2790656"/>
    <lineage>
        <taxon>Bacteria</taxon>
        <taxon>Pseudomonadati</taxon>
        <taxon>Campylobacterota</taxon>
        <taxon>Epsilonproteobacteria</taxon>
        <taxon>Campylobacterales</taxon>
        <taxon>Campylobacteraceae</taxon>
        <taxon>Campylobacter</taxon>
    </lineage>
</organism>
<dbReference type="EMBL" id="CAJHOF010000004">
    <property type="protein sequence ID" value="CAD7287666.1"/>
    <property type="molecule type" value="Genomic_DNA"/>
</dbReference>
<dbReference type="Gene3D" id="1.10.3480.10">
    <property type="entry name" value="TorD-like"/>
    <property type="match status" value="1"/>
</dbReference>
<evidence type="ECO:0000313" key="2">
    <source>
        <dbReference type="Proteomes" id="UP000789803"/>
    </source>
</evidence>
<protein>
    <submittedName>
        <fullName evidence="1">Uncharacterized protein</fullName>
    </submittedName>
</protein>
<gene>
    <name evidence="1" type="ORF">LMG7974_00546</name>
</gene>
<evidence type="ECO:0000313" key="1">
    <source>
        <dbReference type="EMBL" id="CAD7287666.1"/>
    </source>
</evidence>
<dbReference type="InterPro" id="IPR036411">
    <property type="entry name" value="TorD-like_sf"/>
</dbReference>
<dbReference type="RefSeq" id="WP_229932366.1">
    <property type="nucleotide sequence ID" value="NZ_CAJHOF010000004.1"/>
</dbReference>
<name>A0ABM8Q464_9BACT</name>
<sequence length="183" mass="21002">MKVGQMYSVISMIFASNFNEPLTAQNYEKIKTSSDWIIQNECENNKKGRKLYADFLQNESLAEIRTDFRSIKYLFNASYYFASAKDDLAKFYAQINFSPKLGESDSISNQLLLIASILKNELDESHAKLLKSFLISFFLPYAATLAIELSTSAKSSFYRSLGYFLSEYCDNLQEIFAIKRKAE</sequence>
<dbReference type="Proteomes" id="UP000789803">
    <property type="component" value="Unassembled WGS sequence"/>
</dbReference>
<reference evidence="1 2" key="1">
    <citation type="submission" date="2020-11" db="EMBL/GenBank/DDBJ databases">
        <authorList>
            <person name="Peeters C."/>
        </authorList>
    </citation>
    <scope>NUCLEOTIDE SEQUENCE [LARGE SCALE GENOMIC DNA]</scope>
    <source>
        <strain evidence="1 2">LMG 7974</strain>
    </source>
</reference>
<proteinExistence type="predicted"/>
<comment type="caution">
    <text evidence="1">The sequence shown here is derived from an EMBL/GenBank/DDBJ whole genome shotgun (WGS) entry which is preliminary data.</text>
</comment>
<dbReference type="SUPFAM" id="SSF89155">
    <property type="entry name" value="TorD-like"/>
    <property type="match status" value="1"/>
</dbReference>